<feature type="region of interest" description="Disordered" evidence="15">
    <location>
        <begin position="255"/>
        <end position="284"/>
    </location>
</feature>
<evidence type="ECO:0000256" key="4">
    <source>
        <dbReference type="ARBA" id="ARBA00022763"/>
    </source>
</evidence>
<dbReference type="InterPro" id="IPR012319">
    <property type="entry name" value="FPG_cat"/>
</dbReference>
<name>A0ABW8BKP1_9ACTN</name>
<dbReference type="InterPro" id="IPR015887">
    <property type="entry name" value="DNA_glyclase_Znf_dom_DNA_BS"/>
</dbReference>
<keyword evidence="6" id="KW-0378">Hydrolase</keyword>
<dbReference type="Pfam" id="PF01149">
    <property type="entry name" value="Fapy_DNA_glyco"/>
    <property type="match status" value="1"/>
</dbReference>
<evidence type="ECO:0000256" key="11">
    <source>
        <dbReference type="ARBA" id="ARBA00023268"/>
    </source>
</evidence>
<evidence type="ECO:0000256" key="1">
    <source>
        <dbReference type="ARBA" id="ARBA00009409"/>
    </source>
</evidence>
<evidence type="ECO:0000256" key="3">
    <source>
        <dbReference type="ARBA" id="ARBA00022723"/>
    </source>
</evidence>
<evidence type="ECO:0000259" key="16">
    <source>
        <dbReference type="PROSITE" id="PS51066"/>
    </source>
</evidence>
<protein>
    <recommendedName>
        <fullName evidence="2">DNA-(apurinic or apyrimidinic site) lyase</fullName>
        <ecNumber evidence="2">4.2.99.18</ecNumber>
    </recommendedName>
</protein>
<dbReference type="SUPFAM" id="SSF46946">
    <property type="entry name" value="S13-like H2TH domain"/>
    <property type="match status" value="1"/>
</dbReference>
<dbReference type="SMART" id="SM00898">
    <property type="entry name" value="Fapy_DNA_glyco"/>
    <property type="match status" value="1"/>
</dbReference>
<dbReference type="EC" id="4.2.99.18" evidence="2"/>
<evidence type="ECO:0000256" key="12">
    <source>
        <dbReference type="ARBA" id="ARBA00023295"/>
    </source>
</evidence>
<dbReference type="InterPro" id="IPR044090">
    <property type="entry name" value="Nei2_N"/>
</dbReference>
<dbReference type="SMART" id="SM01232">
    <property type="entry name" value="H2TH"/>
    <property type="match status" value="1"/>
</dbReference>
<comment type="catalytic activity">
    <reaction evidence="13">
        <text>2'-deoxyribonucleotide-(2'-deoxyribose 5'-phosphate)-2'-deoxyribonucleotide-DNA = a 3'-end 2'-deoxyribonucleotide-(2,3-dehydro-2,3-deoxyribose 5'-phosphate)-DNA + a 5'-end 5'-phospho-2'-deoxyribonucleoside-DNA + H(+)</text>
        <dbReference type="Rhea" id="RHEA:66592"/>
        <dbReference type="Rhea" id="RHEA-COMP:13180"/>
        <dbReference type="Rhea" id="RHEA-COMP:16897"/>
        <dbReference type="Rhea" id="RHEA-COMP:17067"/>
        <dbReference type="ChEBI" id="CHEBI:15378"/>
        <dbReference type="ChEBI" id="CHEBI:136412"/>
        <dbReference type="ChEBI" id="CHEBI:157695"/>
        <dbReference type="ChEBI" id="CHEBI:167181"/>
        <dbReference type="EC" id="4.2.99.18"/>
    </reaction>
</comment>
<dbReference type="Proteomes" id="UP001614264">
    <property type="component" value="Unassembled WGS sequence"/>
</dbReference>
<evidence type="ECO:0000313" key="19">
    <source>
        <dbReference type="Proteomes" id="UP001614264"/>
    </source>
</evidence>
<keyword evidence="4" id="KW-0227">DNA damage</keyword>
<dbReference type="InterPro" id="IPR015886">
    <property type="entry name" value="H2TH_FPG"/>
</dbReference>
<evidence type="ECO:0000256" key="8">
    <source>
        <dbReference type="ARBA" id="ARBA00023125"/>
    </source>
</evidence>
<keyword evidence="3" id="KW-0479">Metal-binding</keyword>
<evidence type="ECO:0000256" key="6">
    <source>
        <dbReference type="ARBA" id="ARBA00022801"/>
    </source>
</evidence>
<evidence type="ECO:0000256" key="5">
    <source>
        <dbReference type="ARBA" id="ARBA00022771"/>
    </source>
</evidence>
<dbReference type="PROSITE" id="PS01242">
    <property type="entry name" value="ZF_FPG_1"/>
    <property type="match status" value="1"/>
</dbReference>
<dbReference type="Gene3D" id="1.10.8.50">
    <property type="match status" value="1"/>
</dbReference>
<keyword evidence="19" id="KW-1185">Reference proteome</keyword>
<keyword evidence="5 14" id="KW-0863">Zinc-finger</keyword>
<feature type="domain" description="FPG-type" evidence="16">
    <location>
        <begin position="222"/>
        <end position="260"/>
    </location>
</feature>
<evidence type="ECO:0000256" key="14">
    <source>
        <dbReference type="PROSITE-ProRule" id="PRU00391"/>
    </source>
</evidence>
<reference evidence="18 19" key="1">
    <citation type="submission" date="2024-07" db="EMBL/GenBank/DDBJ databases">
        <title>Whole genome sequencing of Prodigiosin pigment-producing Streptomyces salinarius isolated from rhizosphere soil of Arachis hypogaea.</title>
        <authorList>
            <person name="Vidhya A."/>
            <person name="Ramya S."/>
        </authorList>
    </citation>
    <scope>NUCLEOTIDE SEQUENCE [LARGE SCALE GENOMIC DNA]</scope>
    <source>
        <strain evidence="18 19">VRMG2420</strain>
    </source>
</reference>
<evidence type="ECO:0000256" key="7">
    <source>
        <dbReference type="ARBA" id="ARBA00022833"/>
    </source>
</evidence>
<evidence type="ECO:0000256" key="10">
    <source>
        <dbReference type="ARBA" id="ARBA00023239"/>
    </source>
</evidence>
<dbReference type="PANTHER" id="PTHR42697:SF1">
    <property type="entry name" value="ENDONUCLEASE 8"/>
    <property type="match status" value="1"/>
</dbReference>
<dbReference type="InterPro" id="IPR000214">
    <property type="entry name" value="Znf_DNA_glyclase/AP_lyase"/>
</dbReference>
<evidence type="ECO:0000256" key="2">
    <source>
        <dbReference type="ARBA" id="ARBA00012720"/>
    </source>
</evidence>
<evidence type="ECO:0000313" key="18">
    <source>
        <dbReference type="EMBL" id="MFI7875612.1"/>
    </source>
</evidence>
<comment type="caution">
    <text evidence="18">The sequence shown here is derived from an EMBL/GenBank/DDBJ whole genome shotgun (WGS) entry which is preliminary data.</text>
</comment>
<dbReference type="RefSeq" id="WP_233645532.1">
    <property type="nucleotide sequence ID" value="NZ_JBITPR010000062.1"/>
</dbReference>
<proteinExistence type="inferred from homology"/>
<keyword evidence="8" id="KW-0238">DNA-binding</keyword>
<accession>A0ABW8BKP1</accession>
<evidence type="ECO:0000256" key="15">
    <source>
        <dbReference type="SAM" id="MobiDB-lite"/>
    </source>
</evidence>
<feature type="domain" description="Formamidopyrimidine-DNA glycosylase catalytic" evidence="17">
    <location>
        <begin position="2"/>
        <end position="103"/>
    </location>
</feature>
<comment type="similarity">
    <text evidence="1">Belongs to the FPG family.</text>
</comment>
<dbReference type="Pfam" id="PF06831">
    <property type="entry name" value="H2TH"/>
    <property type="match status" value="1"/>
</dbReference>
<gene>
    <name evidence="18" type="ORF">AB4829_34090</name>
</gene>
<evidence type="ECO:0000256" key="13">
    <source>
        <dbReference type="ARBA" id="ARBA00044632"/>
    </source>
</evidence>
<dbReference type="SUPFAM" id="SSF57716">
    <property type="entry name" value="Glucocorticoid receptor-like (DNA-binding domain)"/>
    <property type="match status" value="1"/>
</dbReference>
<feature type="compositionally biased region" description="Basic residues" evidence="15">
    <location>
        <begin position="273"/>
        <end position="284"/>
    </location>
</feature>
<keyword evidence="12" id="KW-0326">Glycosidase</keyword>
<evidence type="ECO:0000256" key="9">
    <source>
        <dbReference type="ARBA" id="ARBA00023204"/>
    </source>
</evidence>
<dbReference type="EMBL" id="JBITPR010000062">
    <property type="protein sequence ID" value="MFI7875612.1"/>
    <property type="molecule type" value="Genomic_DNA"/>
</dbReference>
<dbReference type="InterPro" id="IPR035937">
    <property type="entry name" value="FPG_N"/>
</dbReference>
<organism evidence="18 19">
    <name type="scientific">Streptomyces salinarius</name>
    <dbReference type="NCBI Taxonomy" id="2762598"/>
    <lineage>
        <taxon>Bacteria</taxon>
        <taxon>Bacillati</taxon>
        <taxon>Actinomycetota</taxon>
        <taxon>Actinomycetes</taxon>
        <taxon>Kitasatosporales</taxon>
        <taxon>Streptomycetaceae</taxon>
        <taxon>Streptomyces</taxon>
    </lineage>
</organism>
<sequence length="284" mass="30956">MPEGDTVLQAARRLHDALAGKVLTRSDFRVPRYATVDLTGRTVLDVTPRGKHLLARVEGGLTVHSHLRMDGSWKVFAPGQRWSGGPAHQIRAVLATADRTAVGYRLPVLEILRTADEQRAVGHLGPDLLGPDWDPARALDNLRADPARPIGEALLDQRNLAGIGNVYKSELCFLLGVTPWLPVGDLPADRAARLPALARELLEANRDRPVRRTTGLRGHNLFVYGRAPRPCLRCGTSVRVADQGDGSRERPTYWCPTCQAGPTPHPGGPGGARTRHRSAHRGSR</sequence>
<dbReference type="SUPFAM" id="SSF81624">
    <property type="entry name" value="N-terminal domain of MutM-like DNA repair proteins"/>
    <property type="match status" value="1"/>
</dbReference>
<evidence type="ECO:0000259" key="17">
    <source>
        <dbReference type="PROSITE" id="PS51068"/>
    </source>
</evidence>
<dbReference type="Gene3D" id="3.20.190.10">
    <property type="entry name" value="MutM-like, N-terminal"/>
    <property type="match status" value="1"/>
</dbReference>
<dbReference type="InterPro" id="IPR010979">
    <property type="entry name" value="Ribosomal_uS13-like_H2TH"/>
</dbReference>
<keyword evidence="11" id="KW-0511">Multifunctional enzyme</keyword>
<dbReference type="PROSITE" id="PS51066">
    <property type="entry name" value="ZF_FPG_2"/>
    <property type="match status" value="1"/>
</dbReference>
<dbReference type="PANTHER" id="PTHR42697">
    <property type="entry name" value="ENDONUCLEASE 8"/>
    <property type="match status" value="1"/>
</dbReference>
<keyword evidence="7" id="KW-0862">Zinc</keyword>
<keyword evidence="9" id="KW-0234">DNA repair</keyword>
<keyword evidence="10" id="KW-0456">Lyase</keyword>
<dbReference type="PROSITE" id="PS51068">
    <property type="entry name" value="FPG_CAT"/>
    <property type="match status" value="1"/>
</dbReference>
<dbReference type="CDD" id="cd08971">
    <property type="entry name" value="AcNei2_N"/>
    <property type="match status" value="1"/>
</dbReference>